<dbReference type="Pfam" id="PF00419">
    <property type="entry name" value="Fimbrial"/>
    <property type="match status" value="1"/>
</dbReference>
<dbReference type="InterPro" id="IPR000259">
    <property type="entry name" value="Adhesion_dom_fimbrial"/>
</dbReference>
<feature type="domain" description="Fimbrial-type adhesion" evidence="6">
    <location>
        <begin position="213"/>
        <end position="358"/>
    </location>
</feature>
<keyword evidence="4" id="KW-0281">Fimbrium</keyword>
<dbReference type="EMBL" id="CP018743">
    <property type="protein sequence ID" value="APO80757.1"/>
    <property type="molecule type" value="Genomic_DNA"/>
</dbReference>
<comment type="similarity">
    <text evidence="2">Belongs to the fimbrial protein family.</text>
</comment>
<dbReference type="RefSeq" id="WP_075044111.1">
    <property type="nucleotide sequence ID" value="NZ_CP018743.1"/>
</dbReference>
<dbReference type="GO" id="GO:0009289">
    <property type="term" value="C:pilus"/>
    <property type="evidence" value="ECO:0007669"/>
    <property type="project" value="UniProtKB-SubCell"/>
</dbReference>
<dbReference type="AlphaFoldDB" id="A0A1L5PKL5"/>
<feature type="chain" id="PRO_5012408361" description="Fimbrial-type adhesion domain-containing protein" evidence="5">
    <location>
        <begin position="30"/>
        <end position="359"/>
    </location>
</feature>
<evidence type="ECO:0000256" key="1">
    <source>
        <dbReference type="ARBA" id="ARBA00004561"/>
    </source>
</evidence>
<reference evidence="7 8" key="1">
    <citation type="submission" date="2016-12" db="EMBL/GenBank/DDBJ databases">
        <title>Draft Genome Sequence of Mercury Resistant Pseudomonas DRA525.</title>
        <authorList>
            <person name="Drace K.M."/>
        </authorList>
    </citation>
    <scope>NUCLEOTIDE SEQUENCE [LARGE SCALE GENOMIC DNA]</scope>
    <source>
        <strain evidence="7 8">DRA525</strain>
    </source>
</reference>
<dbReference type="PANTHER" id="PTHR33420">
    <property type="entry name" value="FIMBRIAL SUBUNIT ELFA-RELATED"/>
    <property type="match status" value="1"/>
</dbReference>
<evidence type="ECO:0000256" key="4">
    <source>
        <dbReference type="ARBA" id="ARBA00023263"/>
    </source>
</evidence>
<evidence type="ECO:0000256" key="5">
    <source>
        <dbReference type="SAM" id="SignalP"/>
    </source>
</evidence>
<organism evidence="7 8">
    <name type="scientific">Pseudomonas putida</name>
    <name type="common">Arthrobacter siderocapsulatus</name>
    <dbReference type="NCBI Taxonomy" id="303"/>
    <lineage>
        <taxon>Bacteria</taxon>
        <taxon>Pseudomonadati</taxon>
        <taxon>Pseudomonadota</taxon>
        <taxon>Gammaproteobacteria</taxon>
        <taxon>Pseudomonadales</taxon>
        <taxon>Pseudomonadaceae</taxon>
        <taxon>Pseudomonas</taxon>
    </lineage>
</organism>
<keyword evidence="3 5" id="KW-0732">Signal</keyword>
<dbReference type="InterPro" id="IPR050263">
    <property type="entry name" value="Bact_Fimbrial_Adh_Pro"/>
</dbReference>
<comment type="subcellular location">
    <subcellularLocation>
        <location evidence="1">Fimbrium</location>
    </subcellularLocation>
</comment>
<dbReference type="Gene3D" id="2.60.40.1090">
    <property type="entry name" value="Fimbrial-type adhesion domain"/>
    <property type="match status" value="1"/>
</dbReference>
<feature type="signal peptide" evidence="5">
    <location>
        <begin position="1"/>
        <end position="29"/>
    </location>
</feature>
<accession>A0A1L5PKL5</accession>
<name>A0A1L5PKL5_PSEPU</name>
<proteinExistence type="inferred from homology"/>
<evidence type="ECO:0000313" key="7">
    <source>
        <dbReference type="EMBL" id="APO80757.1"/>
    </source>
</evidence>
<evidence type="ECO:0000259" key="6">
    <source>
        <dbReference type="Pfam" id="PF00419"/>
    </source>
</evidence>
<dbReference type="PANTHER" id="PTHR33420:SF3">
    <property type="entry name" value="FIMBRIAL SUBUNIT ELFA"/>
    <property type="match status" value="1"/>
</dbReference>
<gene>
    <name evidence="7" type="ORF">BL240_04365</name>
</gene>
<dbReference type="InterPro" id="IPR008966">
    <property type="entry name" value="Adhesion_dom_sf"/>
</dbReference>
<dbReference type="SUPFAM" id="SSF49401">
    <property type="entry name" value="Bacterial adhesins"/>
    <property type="match status" value="1"/>
</dbReference>
<dbReference type="InterPro" id="IPR036937">
    <property type="entry name" value="Adhesion_dom_fimbrial_sf"/>
</dbReference>
<evidence type="ECO:0000256" key="2">
    <source>
        <dbReference type="ARBA" id="ARBA00006671"/>
    </source>
</evidence>
<evidence type="ECO:0000313" key="8">
    <source>
        <dbReference type="Proteomes" id="UP000185146"/>
    </source>
</evidence>
<dbReference type="PROSITE" id="PS51257">
    <property type="entry name" value="PROKAR_LIPOPROTEIN"/>
    <property type="match status" value="1"/>
</dbReference>
<protein>
    <recommendedName>
        <fullName evidence="6">Fimbrial-type adhesion domain-containing protein</fullName>
    </recommendedName>
</protein>
<dbReference type="Gene3D" id="2.60.40.3310">
    <property type="match status" value="1"/>
</dbReference>
<dbReference type="GO" id="GO:0043709">
    <property type="term" value="P:cell adhesion involved in single-species biofilm formation"/>
    <property type="evidence" value="ECO:0007669"/>
    <property type="project" value="TreeGrafter"/>
</dbReference>
<sequence length="359" mass="38006">MRPQRYLPSLFALGLALGTQLISLPQAHAISGCTWQGASGPVSHSVNLGEFWVPRDAEPGTVIGSVQRLVSQDPLNREIRCDNDGTGVLTFLMPATVPVHGKPLPPVNGWDVTGKVLETGITGVGLYIRLNHPYTGANNGFRPVDDVAIPYEGRNTVNISPTPLLINALSANYYLIKTGPIPAGRTHFNTRVATGTVTDLGPALQLSVGAGVNQAQCTLKADAVSDTPVRLGSHDAATFSTPGDASPPVNFHITLSDCDDDPAGSVARAHIRLEGALGSSVIDPRLGLFSLNDSAPAQGIAIQLLRSDSSPMTLEQDEPVTWLTLGDTRLDFKARYYQIDPKVSAGPASGALKFTISYR</sequence>
<dbReference type="Proteomes" id="UP000185146">
    <property type="component" value="Chromosome"/>
</dbReference>
<evidence type="ECO:0000256" key="3">
    <source>
        <dbReference type="ARBA" id="ARBA00022729"/>
    </source>
</evidence>